<gene>
    <name evidence="6" type="ORF">UX05_C0008G0013</name>
</gene>
<sequence>MNQRKIASVEELKQLLQQAKNVAVVDYTGMTVAQATDLRKAVKASGGLMKVTKNTLFKVALGPLSNQLTNNQLTGQSAFIFSLQDEVSALKHIKLPFKLGLAGDRLLTAAEVTQLAATPAKEISIAKLMFLLQYHTSKLVRTLDAITKKQITPPLSPS</sequence>
<dbReference type="PANTHER" id="PTHR11560">
    <property type="entry name" value="39S RIBOSOMAL PROTEIN L10, MITOCHONDRIAL"/>
    <property type="match status" value="1"/>
</dbReference>
<dbReference type="InterPro" id="IPR043141">
    <property type="entry name" value="Ribosomal_uL10-like_sf"/>
</dbReference>
<evidence type="ECO:0000313" key="6">
    <source>
        <dbReference type="EMBL" id="KKU02736.1"/>
    </source>
</evidence>
<dbReference type="EMBL" id="LCKS01000008">
    <property type="protein sequence ID" value="KKU02736.1"/>
    <property type="molecule type" value="Genomic_DNA"/>
</dbReference>
<dbReference type="CDD" id="cd05797">
    <property type="entry name" value="Ribosomal_L10"/>
    <property type="match status" value="1"/>
</dbReference>
<evidence type="ECO:0000256" key="2">
    <source>
        <dbReference type="ARBA" id="ARBA00022980"/>
    </source>
</evidence>
<dbReference type="GO" id="GO:1990904">
    <property type="term" value="C:ribonucleoprotein complex"/>
    <property type="evidence" value="ECO:0007669"/>
    <property type="project" value="UniProtKB-KW"/>
</dbReference>
<evidence type="ECO:0000256" key="3">
    <source>
        <dbReference type="ARBA" id="ARBA00023274"/>
    </source>
</evidence>
<dbReference type="Pfam" id="PF00466">
    <property type="entry name" value="Ribosomal_L10"/>
    <property type="match status" value="1"/>
</dbReference>
<dbReference type="InterPro" id="IPR047865">
    <property type="entry name" value="Ribosomal_uL10_bac_type"/>
</dbReference>
<dbReference type="AlphaFoldDB" id="A0A0G1M3C7"/>
<evidence type="ECO:0000313" key="7">
    <source>
        <dbReference type="Proteomes" id="UP000034264"/>
    </source>
</evidence>
<keyword evidence="3" id="KW-0687">Ribonucleoprotein</keyword>
<dbReference type="NCBIfam" id="NF000955">
    <property type="entry name" value="PRK00099.1-1"/>
    <property type="match status" value="1"/>
</dbReference>
<evidence type="ECO:0000256" key="4">
    <source>
        <dbReference type="ARBA" id="ARBA00035202"/>
    </source>
</evidence>
<reference evidence="6 7" key="1">
    <citation type="journal article" date="2015" name="Nature">
        <title>rRNA introns, odd ribosomes, and small enigmatic genomes across a large radiation of phyla.</title>
        <authorList>
            <person name="Brown C.T."/>
            <person name="Hug L.A."/>
            <person name="Thomas B.C."/>
            <person name="Sharon I."/>
            <person name="Castelle C.J."/>
            <person name="Singh A."/>
            <person name="Wilkins M.J."/>
            <person name="Williams K.H."/>
            <person name="Banfield J.F."/>
        </authorList>
    </citation>
    <scope>NUCLEOTIDE SEQUENCE [LARGE SCALE GENOMIC DNA]</scope>
</reference>
<name>A0A0G1M3C7_9BACT</name>
<accession>A0A0G1M3C7</accession>
<evidence type="ECO:0000256" key="5">
    <source>
        <dbReference type="ARBA" id="ARBA00035502"/>
    </source>
</evidence>
<protein>
    <recommendedName>
        <fullName evidence="4">Large ribosomal subunit protein uL10</fullName>
    </recommendedName>
    <alternativeName>
        <fullName evidence="5">50S ribosomal protein L10</fullName>
    </alternativeName>
</protein>
<keyword evidence="2 6" id="KW-0689">Ribosomal protein</keyword>
<dbReference type="GO" id="GO:0005840">
    <property type="term" value="C:ribosome"/>
    <property type="evidence" value="ECO:0007669"/>
    <property type="project" value="UniProtKB-KW"/>
</dbReference>
<dbReference type="Gene3D" id="3.30.70.1730">
    <property type="match status" value="1"/>
</dbReference>
<dbReference type="InterPro" id="IPR001790">
    <property type="entry name" value="Ribosomal_uL10"/>
</dbReference>
<proteinExistence type="inferred from homology"/>
<comment type="caution">
    <text evidence="6">The sequence shown here is derived from an EMBL/GenBank/DDBJ whole genome shotgun (WGS) entry which is preliminary data.</text>
</comment>
<comment type="similarity">
    <text evidence="1">Belongs to the universal ribosomal protein uL10 family.</text>
</comment>
<organism evidence="6 7">
    <name type="scientific">Candidatus Amesbacteria bacterium GW2011_GWC2_45_19</name>
    <dbReference type="NCBI Taxonomy" id="1618366"/>
    <lineage>
        <taxon>Bacteria</taxon>
        <taxon>Candidatus Amesiibacteriota</taxon>
    </lineage>
</organism>
<evidence type="ECO:0000256" key="1">
    <source>
        <dbReference type="ARBA" id="ARBA00008889"/>
    </source>
</evidence>
<dbReference type="Proteomes" id="UP000034264">
    <property type="component" value="Unassembled WGS sequence"/>
</dbReference>
<dbReference type="SUPFAM" id="SSF160369">
    <property type="entry name" value="Ribosomal protein L10-like"/>
    <property type="match status" value="1"/>
</dbReference>